<dbReference type="GO" id="GO:0008270">
    <property type="term" value="F:zinc ion binding"/>
    <property type="evidence" value="ECO:0007669"/>
    <property type="project" value="UniProtKB-KW"/>
</dbReference>
<keyword evidence="3" id="KW-0862">Zinc</keyword>
<keyword evidence="1" id="KW-0479">Metal-binding</keyword>
<protein>
    <recommendedName>
        <fullName evidence="4">BED-type domain-containing protein</fullName>
    </recommendedName>
</protein>
<organism evidence="5 6">
    <name type="scientific">Solanum commersonii</name>
    <name type="common">Commerson's wild potato</name>
    <name type="synonym">Commerson's nightshade</name>
    <dbReference type="NCBI Taxonomy" id="4109"/>
    <lineage>
        <taxon>Eukaryota</taxon>
        <taxon>Viridiplantae</taxon>
        <taxon>Streptophyta</taxon>
        <taxon>Embryophyta</taxon>
        <taxon>Tracheophyta</taxon>
        <taxon>Spermatophyta</taxon>
        <taxon>Magnoliopsida</taxon>
        <taxon>eudicotyledons</taxon>
        <taxon>Gunneridae</taxon>
        <taxon>Pentapetalae</taxon>
        <taxon>asterids</taxon>
        <taxon>lamiids</taxon>
        <taxon>Solanales</taxon>
        <taxon>Solanaceae</taxon>
        <taxon>Solanoideae</taxon>
        <taxon>Solaneae</taxon>
        <taxon>Solanum</taxon>
    </lineage>
</organism>
<gene>
    <name evidence="5" type="ORF">H5410_057718</name>
</gene>
<dbReference type="EMBL" id="JACXVP010000011">
    <property type="protein sequence ID" value="KAG5577584.1"/>
    <property type="molecule type" value="Genomic_DNA"/>
</dbReference>
<dbReference type="Proteomes" id="UP000824120">
    <property type="component" value="Chromosome 11"/>
</dbReference>
<accession>A0A9J5WRE7</accession>
<feature type="domain" description="BED-type" evidence="4">
    <location>
        <begin position="23"/>
        <end position="68"/>
    </location>
</feature>
<dbReference type="SUPFAM" id="SSF140996">
    <property type="entry name" value="Hermes dimerisation domain"/>
    <property type="match status" value="1"/>
</dbReference>
<sequence length="151" mass="17103">MVKDNSEASNKRKVIETTIACCKHFEKLIDEDGATKTKCNYCGKTYATTIKDNGTLIMNNHLTIKKCPKFSHTVDDGQTLIDIVPSSMGAKEGVVSIWKFEQAQSRRTLVQMVIIDELLFSFIEKKGFKNFMKVTVSQFHIPSCRTLTRDC</sequence>
<dbReference type="Pfam" id="PF02892">
    <property type="entry name" value="zf-BED"/>
    <property type="match status" value="1"/>
</dbReference>
<proteinExistence type="predicted"/>
<dbReference type="AlphaFoldDB" id="A0A9J5WRE7"/>
<evidence type="ECO:0000256" key="3">
    <source>
        <dbReference type="ARBA" id="ARBA00022833"/>
    </source>
</evidence>
<evidence type="ECO:0000259" key="4">
    <source>
        <dbReference type="Pfam" id="PF02892"/>
    </source>
</evidence>
<keyword evidence="2" id="KW-0863">Zinc-finger</keyword>
<dbReference type="PANTHER" id="PTHR34396:SF27">
    <property type="entry name" value="OS08G0208700 PROTEIN"/>
    <property type="match status" value="1"/>
</dbReference>
<dbReference type="GO" id="GO:1990837">
    <property type="term" value="F:sequence-specific double-stranded DNA binding"/>
    <property type="evidence" value="ECO:0007669"/>
    <property type="project" value="TreeGrafter"/>
</dbReference>
<evidence type="ECO:0000313" key="6">
    <source>
        <dbReference type="Proteomes" id="UP000824120"/>
    </source>
</evidence>
<dbReference type="InterPro" id="IPR053031">
    <property type="entry name" value="Cuticle_assoc_protein"/>
</dbReference>
<dbReference type="InterPro" id="IPR003656">
    <property type="entry name" value="Znf_BED"/>
</dbReference>
<evidence type="ECO:0000256" key="1">
    <source>
        <dbReference type="ARBA" id="ARBA00022723"/>
    </source>
</evidence>
<comment type="caution">
    <text evidence="5">The sequence shown here is derived from an EMBL/GenBank/DDBJ whole genome shotgun (WGS) entry which is preliminary data.</text>
</comment>
<dbReference type="GO" id="GO:0006357">
    <property type="term" value="P:regulation of transcription by RNA polymerase II"/>
    <property type="evidence" value="ECO:0007669"/>
    <property type="project" value="TreeGrafter"/>
</dbReference>
<reference evidence="5 6" key="1">
    <citation type="submission" date="2020-09" db="EMBL/GenBank/DDBJ databases">
        <title>De no assembly of potato wild relative species, Solanum commersonii.</title>
        <authorList>
            <person name="Cho K."/>
        </authorList>
    </citation>
    <scope>NUCLEOTIDE SEQUENCE [LARGE SCALE GENOMIC DNA]</scope>
    <source>
        <strain evidence="5">LZ3.2</strain>
        <tissue evidence="5">Leaf</tissue>
    </source>
</reference>
<keyword evidence="6" id="KW-1185">Reference proteome</keyword>
<dbReference type="OrthoDB" id="1304475at2759"/>
<evidence type="ECO:0000256" key="2">
    <source>
        <dbReference type="ARBA" id="ARBA00022771"/>
    </source>
</evidence>
<name>A0A9J5WRE7_SOLCO</name>
<evidence type="ECO:0000313" key="5">
    <source>
        <dbReference type="EMBL" id="KAG5577584.1"/>
    </source>
</evidence>
<dbReference type="GO" id="GO:0005634">
    <property type="term" value="C:nucleus"/>
    <property type="evidence" value="ECO:0007669"/>
    <property type="project" value="TreeGrafter"/>
</dbReference>
<dbReference type="PANTHER" id="PTHR34396">
    <property type="entry name" value="OS03G0264950 PROTEIN-RELATED"/>
    <property type="match status" value="1"/>
</dbReference>